<dbReference type="PANTHER" id="PTHR43976">
    <property type="entry name" value="SHORT CHAIN DEHYDROGENASE"/>
    <property type="match status" value="1"/>
</dbReference>
<organism evidence="2 3">
    <name type="scientific">Dictyostelium firmibasis</name>
    <dbReference type="NCBI Taxonomy" id="79012"/>
    <lineage>
        <taxon>Eukaryota</taxon>
        <taxon>Amoebozoa</taxon>
        <taxon>Evosea</taxon>
        <taxon>Eumycetozoa</taxon>
        <taxon>Dictyostelia</taxon>
        <taxon>Dictyosteliales</taxon>
        <taxon>Dictyosteliaceae</taxon>
        <taxon>Dictyostelium</taxon>
    </lineage>
</organism>
<comment type="caution">
    <text evidence="2">The sequence shown here is derived from an EMBL/GenBank/DDBJ whole genome shotgun (WGS) entry which is preliminary data.</text>
</comment>
<protein>
    <submittedName>
        <fullName evidence="2">Uncharacterized protein</fullName>
    </submittedName>
</protein>
<accession>A0AAN7U2B5</accession>
<dbReference type="Gene3D" id="3.40.50.720">
    <property type="entry name" value="NAD(P)-binding Rossmann-like Domain"/>
    <property type="match status" value="1"/>
</dbReference>
<evidence type="ECO:0000313" key="2">
    <source>
        <dbReference type="EMBL" id="KAK5584424.1"/>
    </source>
</evidence>
<dbReference type="InterPro" id="IPR051911">
    <property type="entry name" value="SDR_oxidoreductase"/>
</dbReference>
<dbReference type="CDD" id="cd05374">
    <property type="entry name" value="17beta-HSD-like_SDR_c"/>
    <property type="match status" value="1"/>
</dbReference>
<reference evidence="2 3" key="1">
    <citation type="submission" date="2023-11" db="EMBL/GenBank/DDBJ databases">
        <title>Dfirmibasis_genome.</title>
        <authorList>
            <person name="Edelbroek B."/>
            <person name="Kjellin J."/>
            <person name="Jerlstrom-Hultqvist J."/>
            <person name="Soderbom F."/>
        </authorList>
    </citation>
    <scope>NUCLEOTIDE SEQUENCE [LARGE SCALE GENOMIC DNA]</scope>
    <source>
        <strain evidence="2 3">TNS-C-14</strain>
    </source>
</reference>
<proteinExistence type="inferred from homology"/>
<name>A0AAN7U2B5_9MYCE</name>
<dbReference type="InterPro" id="IPR020904">
    <property type="entry name" value="Sc_DH/Rdtase_CS"/>
</dbReference>
<dbReference type="InterPro" id="IPR002347">
    <property type="entry name" value="SDR_fam"/>
</dbReference>
<keyword evidence="3" id="KW-1185">Reference proteome</keyword>
<gene>
    <name evidence="2" type="ORF">RB653_006035</name>
</gene>
<evidence type="ECO:0000313" key="3">
    <source>
        <dbReference type="Proteomes" id="UP001344447"/>
    </source>
</evidence>
<dbReference type="EMBL" id="JAVFKY010000001">
    <property type="protein sequence ID" value="KAK5584424.1"/>
    <property type="molecule type" value="Genomic_DNA"/>
</dbReference>
<dbReference type="PRINTS" id="PR00081">
    <property type="entry name" value="GDHRDH"/>
</dbReference>
<dbReference type="InterPro" id="IPR036291">
    <property type="entry name" value="NAD(P)-bd_dom_sf"/>
</dbReference>
<comment type="similarity">
    <text evidence="1">Belongs to the short-chain dehydrogenases/reductases (SDR) family.</text>
</comment>
<dbReference type="SUPFAM" id="SSF51735">
    <property type="entry name" value="NAD(P)-binding Rossmann-fold domains"/>
    <property type="match status" value="1"/>
</dbReference>
<dbReference type="Proteomes" id="UP001344447">
    <property type="component" value="Unassembled WGS sequence"/>
</dbReference>
<evidence type="ECO:0000256" key="1">
    <source>
        <dbReference type="RuleBase" id="RU000363"/>
    </source>
</evidence>
<dbReference type="PROSITE" id="PS00061">
    <property type="entry name" value="ADH_SHORT"/>
    <property type="match status" value="1"/>
</dbReference>
<sequence>MEPILNSTQIWYITGCTSGTGLALTEKLLSLGHKVAGTTRDLSKLQKLPIYSNDSFLGLQVDIVNSKSVKESIEKTIQHFGDLTHVINNAGYGIVGAVEEVSEEEDRKLMDALYFGPLNVIRSVLPHFRSKKDGYIFNVSSVAGIKGYPRFGNYTGAKFALVGLTESLAQDVAPFNIKVSCIVLGYISTGFQSANDYCKDLIPDYQSREVFGAIMKYIETTVTPGDAYLVADIIIENSLKSEIPHNLFIGPADTFTMAENKVKDITQQIDSQKERNSKVCLEKK</sequence>
<dbReference type="Pfam" id="PF00106">
    <property type="entry name" value="adh_short"/>
    <property type="match status" value="1"/>
</dbReference>
<dbReference type="AlphaFoldDB" id="A0AAN7U2B5"/>
<dbReference type="PRINTS" id="PR00080">
    <property type="entry name" value="SDRFAMILY"/>
</dbReference>
<dbReference type="PANTHER" id="PTHR43976:SF3">
    <property type="entry name" value="SHORT-CHAIN DEHYDROGENASE_REDUCTASE FAMILY PROTEIN"/>
    <property type="match status" value="1"/>
</dbReference>